<dbReference type="EMBL" id="ML208269">
    <property type="protein sequence ID" value="TFK74276.1"/>
    <property type="molecule type" value="Genomic_DNA"/>
</dbReference>
<reference evidence="1 2" key="1">
    <citation type="journal article" date="2019" name="Nat. Ecol. Evol.">
        <title>Megaphylogeny resolves global patterns of mushroom evolution.</title>
        <authorList>
            <person name="Varga T."/>
            <person name="Krizsan K."/>
            <person name="Foldi C."/>
            <person name="Dima B."/>
            <person name="Sanchez-Garcia M."/>
            <person name="Sanchez-Ramirez S."/>
            <person name="Szollosi G.J."/>
            <person name="Szarkandi J.G."/>
            <person name="Papp V."/>
            <person name="Albert L."/>
            <person name="Andreopoulos W."/>
            <person name="Angelini C."/>
            <person name="Antonin V."/>
            <person name="Barry K.W."/>
            <person name="Bougher N.L."/>
            <person name="Buchanan P."/>
            <person name="Buyck B."/>
            <person name="Bense V."/>
            <person name="Catcheside P."/>
            <person name="Chovatia M."/>
            <person name="Cooper J."/>
            <person name="Damon W."/>
            <person name="Desjardin D."/>
            <person name="Finy P."/>
            <person name="Geml J."/>
            <person name="Haridas S."/>
            <person name="Hughes K."/>
            <person name="Justo A."/>
            <person name="Karasinski D."/>
            <person name="Kautmanova I."/>
            <person name="Kiss B."/>
            <person name="Kocsube S."/>
            <person name="Kotiranta H."/>
            <person name="LaButti K.M."/>
            <person name="Lechner B.E."/>
            <person name="Liimatainen K."/>
            <person name="Lipzen A."/>
            <person name="Lukacs Z."/>
            <person name="Mihaltcheva S."/>
            <person name="Morgado L.N."/>
            <person name="Niskanen T."/>
            <person name="Noordeloos M.E."/>
            <person name="Ohm R.A."/>
            <person name="Ortiz-Santana B."/>
            <person name="Ovrebo C."/>
            <person name="Racz N."/>
            <person name="Riley R."/>
            <person name="Savchenko A."/>
            <person name="Shiryaev A."/>
            <person name="Soop K."/>
            <person name="Spirin V."/>
            <person name="Szebenyi C."/>
            <person name="Tomsovsky M."/>
            <person name="Tulloss R.E."/>
            <person name="Uehling J."/>
            <person name="Grigoriev I.V."/>
            <person name="Vagvolgyi C."/>
            <person name="Papp T."/>
            <person name="Martin F.M."/>
            <person name="Miettinen O."/>
            <person name="Hibbett D.S."/>
            <person name="Nagy L.G."/>
        </authorList>
    </citation>
    <scope>NUCLEOTIDE SEQUENCE [LARGE SCALE GENOMIC DNA]</scope>
    <source>
        <strain evidence="1 2">NL-1719</strain>
    </source>
</reference>
<protein>
    <submittedName>
        <fullName evidence="1">Uncharacterized protein</fullName>
    </submittedName>
</protein>
<organism evidence="1 2">
    <name type="scientific">Pluteus cervinus</name>
    <dbReference type="NCBI Taxonomy" id="181527"/>
    <lineage>
        <taxon>Eukaryota</taxon>
        <taxon>Fungi</taxon>
        <taxon>Dikarya</taxon>
        <taxon>Basidiomycota</taxon>
        <taxon>Agaricomycotina</taxon>
        <taxon>Agaricomycetes</taxon>
        <taxon>Agaricomycetidae</taxon>
        <taxon>Agaricales</taxon>
        <taxon>Pluteineae</taxon>
        <taxon>Pluteaceae</taxon>
        <taxon>Pluteus</taxon>
    </lineage>
</organism>
<evidence type="ECO:0000313" key="1">
    <source>
        <dbReference type="EMBL" id="TFK74276.1"/>
    </source>
</evidence>
<sequence>MDLECRCASVFGHHACLLAFLLWNFILTSYSLLARSLHLHFLAILVRISFFGISFARHYDFIRLVYVNGLYMPCDGVELVIDQ</sequence>
<evidence type="ECO:0000313" key="2">
    <source>
        <dbReference type="Proteomes" id="UP000308600"/>
    </source>
</evidence>
<name>A0ACD3B8M8_9AGAR</name>
<accession>A0ACD3B8M8</accession>
<dbReference type="Proteomes" id="UP000308600">
    <property type="component" value="Unassembled WGS sequence"/>
</dbReference>
<keyword evidence="2" id="KW-1185">Reference proteome</keyword>
<gene>
    <name evidence="1" type="ORF">BDN72DRAFT_79509</name>
</gene>
<proteinExistence type="predicted"/>